<feature type="region of interest" description="Disordered" evidence="1">
    <location>
        <begin position="319"/>
        <end position="430"/>
    </location>
</feature>
<reference evidence="3 4" key="1">
    <citation type="submission" date="2023-07" db="EMBL/GenBank/DDBJ databases">
        <title>Comparative genomics of wheat-associated soil bacteria to identify genetic determinants of phenazine resistance.</title>
        <authorList>
            <person name="Mouncey N."/>
        </authorList>
    </citation>
    <scope>NUCLEOTIDE SEQUENCE [LARGE SCALE GENOMIC DNA]</scope>
    <source>
        <strain evidence="3 4">W4I19-2</strain>
    </source>
</reference>
<feature type="compositionally biased region" description="Polar residues" evidence="1">
    <location>
        <begin position="269"/>
        <end position="291"/>
    </location>
</feature>
<comment type="caution">
    <text evidence="3">The sequence shown here is derived from an EMBL/GenBank/DDBJ whole genome shotgun (WGS) entry which is preliminary data.</text>
</comment>
<evidence type="ECO:0000313" key="3">
    <source>
        <dbReference type="EMBL" id="MDQ0681146.1"/>
    </source>
</evidence>
<dbReference type="PANTHER" id="PTHR33498:SF1">
    <property type="entry name" value="TRANSPOSASE FOR INSERTION SEQUENCE ELEMENT IS1557"/>
    <property type="match status" value="1"/>
</dbReference>
<accession>A0ABU0PT78</accession>
<sequence length="430" mass="45458">MHARARSAGAECPHCGSTSGRVHSRYIRRLADAAAGGARVVIELLVRRFKCPNPACRAVTFAEQIAGLTSPHARYTPLVREQLTSIALALAGRAGARLAAALGLRVAKDTLLRLVRATPEEFVGQNRVLGVDDFALRKGDSYATILVDLERRRPVDVLLGRDAEPLAARPLGPLARQRRDPQGPRSPSRPGRDGHVTARSRGLPRHPCGVDGLLGEIPPVGGAPAPTPSRPTLAVPTLHRPRTICCWTTTPDESVSRTGHSRSRKCRRSSTPPTWIIGQSTTGRSPRTGQRTGPVPPHSPVASAPARCGEDHFAVPGAADQPHGCVSPRAAVPGVGGDSAGRAGLAKEAIRRWPPRRTAAVSPSPGSPAAATSPRGRRPWRPTARMKAGPPASDRPPVRQGGRHGNKTWDCGDHRCGRANRIGGAGGLAR</sequence>
<feature type="region of interest" description="Disordered" evidence="1">
    <location>
        <begin position="251"/>
        <end position="306"/>
    </location>
</feature>
<dbReference type="RefSeq" id="WP_373431722.1">
    <property type="nucleotide sequence ID" value="NZ_JAUSYA010000001.1"/>
</dbReference>
<organism evidence="3 4">
    <name type="scientific">Streptomyces achromogenes</name>
    <dbReference type="NCBI Taxonomy" id="67255"/>
    <lineage>
        <taxon>Bacteria</taxon>
        <taxon>Bacillati</taxon>
        <taxon>Actinomycetota</taxon>
        <taxon>Actinomycetes</taxon>
        <taxon>Kitasatosporales</taxon>
        <taxon>Streptomycetaceae</taxon>
        <taxon>Streptomyces</taxon>
    </lineage>
</organism>
<dbReference type="PANTHER" id="PTHR33498">
    <property type="entry name" value="TRANSPOSASE FOR INSERTION SEQUENCE ELEMENT IS1557"/>
    <property type="match status" value="1"/>
</dbReference>
<feature type="region of interest" description="Disordered" evidence="1">
    <location>
        <begin position="168"/>
        <end position="235"/>
    </location>
</feature>
<dbReference type="Proteomes" id="UP001243364">
    <property type="component" value="Unassembled WGS sequence"/>
</dbReference>
<name>A0ABU0PT78_STRAH</name>
<protein>
    <recommendedName>
        <fullName evidence="2">Transposase IS204/IS1001/IS1096/IS1165 zinc-finger domain-containing protein</fullName>
    </recommendedName>
</protein>
<proteinExistence type="predicted"/>
<feature type="domain" description="Transposase IS204/IS1001/IS1096/IS1165 zinc-finger" evidence="2">
    <location>
        <begin position="11"/>
        <end position="53"/>
    </location>
</feature>
<evidence type="ECO:0000313" key="4">
    <source>
        <dbReference type="Proteomes" id="UP001243364"/>
    </source>
</evidence>
<evidence type="ECO:0000256" key="1">
    <source>
        <dbReference type="SAM" id="MobiDB-lite"/>
    </source>
</evidence>
<feature type="compositionally biased region" description="Basic residues" evidence="1">
    <location>
        <begin position="259"/>
        <end position="268"/>
    </location>
</feature>
<keyword evidence="4" id="KW-1185">Reference proteome</keyword>
<dbReference type="InterPro" id="IPR047951">
    <property type="entry name" value="Transpos_ISL3"/>
</dbReference>
<dbReference type="Pfam" id="PF14690">
    <property type="entry name" value="Zn_ribbon_ISL3"/>
    <property type="match status" value="1"/>
</dbReference>
<dbReference type="InterPro" id="IPR029261">
    <property type="entry name" value="Transposase_Znf"/>
</dbReference>
<feature type="compositionally biased region" description="Low complexity" evidence="1">
    <location>
        <begin position="359"/>
        <end position="374"/>
    </location>
</feature>
<gene>
    <name evidence="3" type="ORF">QFZ56_000109</name>
</gene>
<dbReference type="EMBL" id="JAUSYA010000001">
    <property type="protein sequence ID" value="MDQ0681146.1"/>
    <property type="molecule type" value="Genomic_DNA"/>
</dbReference>
<evidence type="ECO:0000259" key="2">
    <source>
        <dbReference type="Pfam" id="PF14690"/>
    </source>
</evidence>